<dbReference type="EMBL" id="VXIT01000007">
    <property type="protein sequence ID" value="KAA6411715.1"/>
    <property type="molecule type" value="Genomic_DNA"/>
</dbReference>
<comment type="caution">
    <text evidence="1">The sequence shown here is derived from an EMBL/GenBank/DDBJ whole genome shotgun (WGS) entry which is preliminary data.</text>
</comment>
<dbReference type="Proteomes" id="UP000324767">
    <property type="component" value="Unassembled WGS sequence"/>
</dbReference>
<dbReference type="AlphaFoldDB" id="A0A5M8PRZ2"/>
<organism evidence="1 2">
    <name type="scientific">Lasallia pustulata</name>
    <dbReference type="NCBI Taxonomy" id="136370"/>
    <lineage>
        <taxon>Eukaryota</taxon>
        <taxon>Fungi</taxon>
        <taxon>Dikarya</taxon>
        <taxon>Ascomycota</taxon>
        <taxon>Pezizomycotina</taxon>
        <taxon>Lecanoromycetes</taxon>
        <taxon>OSLEUM clade</taxon>
        <taxon>Umbilicariomycetidae</taxon>
        <taxon>Umbilicariales</taxon>
        <taxon>Umbilicariaceae</taxon>
        <taxon>Lasallia</taxon>
    </lineage>
</organism>
<reference evidence="1 2" key="1">
    <citation type="submission" date="2019-09" db="EMBL/GenBank/DDBJ databases">
        <title>The hologenome of the rock-dwelling lichen Lasallia pustulata.</title>
        <authorList>
            <person name="Greshake Tzovaras B."/>
            <person name="Segers F."/>
            <person name="Bicker A."/>
            <person name="Dal Grande F."/>
            <person name="Otte J."/>
            <person name="Hankeln T."/>
            <person name="Schmitt I."/>
            <person name="Ebersberger I."/>
        </authorList>
    </citation>
    <scope>NUCLEOTIDE SEQUENCE [LARGE SCALE GENOMIC DNA]</scope>
    <source>
        <strain evidence="1">A1-1</strain>
    </source>
</reference>
<sequence length="518" mass="55758">MLCSLSSNFVEVQSSASMCPILATRMIIEQDQCLLFEGFEEWARIRVPGAYTTSCFLFAYLFLMGRHGFLYIVLKKTSVICISKHTRHLILISTHISFKQPPKVKMPNINITNKSSHDQEFEVHGWNNNKNIDVKAHTTAVIHAADKSSGAIIALHEGHEGEQAEITFDGFGGNDFIDISNIVGAGGNLTIQQEGDPRTRKGDPLFMQHLQEAWAKASAQTKAELKSSVHLNNQGQVIRIDAIKGNPALEKFVRSFADGKTYIGVGAWGGSPGNASDNNQSSAAHGTHDAQITYNDGDASPSAPPHLQHRVVPQAVEQTHIAPAAAPAHPAPSGPGILLANKSNEECSYFFYDNYWNGNGTAGANFDHPLKSIKLAPHAEAFVSLPASFKGRVQRGTLLPATWAEFQLDASNDHGAHGDISLEQGCDGAATIAATDGGKSVGGFVEDILKGAPEGATVKRSDGKRVLQTTMGNWMSGPNKEAIEYERKVVGQGKAYITGGMGTPDVASKNQRLAVNFY</sequence>
<evidence type="ECO:0000313" key="2">
    <source>
        <dbReference type="Proteomes" id="UP000324767"/>
    </source>
</evidence>
<protein>
    <submittedName>
        <fullName evidence="1">Uncharacterized protein</fullName>
    </submittedName>
</protein>
<name>A0A5M8PRZ2_9LECA</name>
<accession>A0A5M8PRZ2</accession>
<proteinExistence type="predicted"/>
<evidence type="ECO:0000313" key="1">
    <source>
        <dbReference type="EMBL" id="KAA6411715.1"/>
    </source>
</evidence>
<dbReference type="OrthoDB" id="5959761at2759"/>
<gene>
    <name evidence="1" type="ORF">FRX48_04996</name>
</gene>